<dbReference type="Proteomes" id="UP000799770">
    <property type="component" value="Unassembled WGS sequence"/>
</dbReference>
<accession>A0A6A5YZ35</accession>
<sequence length="79" mass="9226">MLRAMCSASLLAHGPHNQCVRWWWIARHFLPSCLYHCCRALALNEERKKFKPELWLEKRARPVSTRNALKMVAASKHGL</sequence>
<protein>
    <submittedName>
        <fullName evidence="1">Uncharacterized protein</fullName>
    </submittedName>
</protein>
<dbReference type="EMBL" id="ML977331">
    <property type="protein sequence ID" value="KAF2112439.1"/>
    <property type="molecule type" value="Genomic_DNA"/>
</dbReference>
<name>A0A6A5YZ35_9PLEO</name>
<proteinExistence type="predicted"/>
<reference evidence="1" key="1">
    <citation type="journal article" date="2020" name="Stud. Mycol.">
        <title>101 Dothideomycetes genomes: a test case for predicting lifestyles and emergence of pathogens.</title>
        <authorList>
            <person name="Haridas S."/>
            <person name="Albert R."/>
            <person name="Binder M."/>
            <person name="Bloem J."/>
            <person name="Labutti K."/>
            <person name="Salamov A."/>
            <person name="Andreopoulos B."/>
            <person name="Baker S."/>
            <person name="Barry K."/>
            <person name="Bills G."/>
            <person name="Bluhm B."/>
            <person name="Cannon C."/>
            <person name="Castanera R."/>
            <person name="Culley D."/>
            <person name="Daum C."/>
            <person name="Ezra D."/>
            <person name="Gonzalez J."/>
            <person name="Henrissat B."/>
            <person name="Kuo A."/>
            <person name="Liang C."/>
            <person name="Lipzen A."/>
            <person name="Lutzoni F."/>
            <person name="Magnuson J."/>
            <person name="Mondo S."/>
            <person name="Nolan M."/>
            <person name="Ohm R."/>
            <person name="Pangilinan J."/>
            <person name="Park H.-J."/>
            <person name="Ramirez L."/>
            <person name="Alfaro M."/>
            <person name="Sun H."/>
            <person name="Tritt A."/>
            <person name="Yoshinaga Y."/>
            <person name="Zwiers L.-H."/>
            <person name="Turgeon B."/>
            <person name="Goodwin S."/>
            <person name="Spatafora J."/>
            <person name="Crous P."/>
            <person name="Grigoriev I."/>
        </authorList>
    </citation>
    <scope>NUCLEOTIDE SEQUENCE</scope>
    <source>
        <strain evidence="1">CBS 627.86</strain>
    </source>
</reference>
<evidence type="ECO:0000313" key="2">
    <source>
        <dbReference type="Proteomes" id="UP000799770"/>
    </source>
</evidence>
<evidence type="ECO:0000313" key="1">
    <source>
        <dbReference type="EMBL" id="KAF2112439.1"/>
    </source>
</evidence>
<gene>
    <name evidence="1" type="ORF">BDV96DRAFT_580739</name>
</gene>
<organism evidence="1 2">
    <name type="scientific">Lophiotrema nucula</name>
    <dbReference type="NCBI Taxonomy" id="690887"/>
    <lineage>
        <taxon>Eukaryota</taxon>
        <taxon>Fungi</taxon>
        <taxon>Dikarya</taxon>
        <taxon>Ascomycota</taxon>
        <taxon>Pezizomycotina</taxon>
        <taxon>Dothideomycetes</taxon>
        <taxon>Pleosporomycetidae</taxon>
        <taxon>Pleosporales</taxon>
        <taxon>Lophiotremataceae</taxon>
        <taxon>Lophiotrema</taxon>
    </lineage>
</organism>
<dbReference type="AlphaFoldDB" id="A0A6A5YZ35"/>
<keyword evidence="2" id="KW-1185">Reference proteome</keyword>